<name>A0A7S2VWD6_9STRA</name>
<dbReference type="AlphaFoldDB" id="A0A7S2VWD6"/>
<gene>
    <name evidence="2" type="ORF">TPAC0785_LOCUS209</name>
</gene>
<protein>
    <submittedName>
        <fullName evidence="2">Uncharacterized protein</fullName>
    </submittedName>
</protein>
<feature type="compositionally biased region" description="Basic and acidic residues" evidence="1">
    <location>
        <begin position="41"/>
        <end position="55"/>
    </location>
</feature>
<organism evidence="2">
    <name type="scientific">Triparma pacifica</name>
    <dbReference type="NCBI Taxonomy" id="91992"/>
    <lineage>
        <taxon>Eukaryota</taxon>
        <taxon>Sar</taxon>
        <taxon>Stramenopiles</taxon>
        <taxon>Ochrophyta</taxon>
        <taxon>Bolidophyceae</taxon>
        <taxon>Parmales</taxon>
        <taxon>Triparmaceae</taxon>
        <taxon>Triparma</taxon>
    </lineage>
</organism>
<reference evidence="2" key="1">
    <citation type="submission" date="2021-01" db="EMBL/GenBank/DDBJ databases">
        <authorList>
            <person name="Corre E."/>
            <person name="Pelletier E."/>
            <person name="Niang G."/>
            <person name="Scheremetjew M."/>
            <person name="Finn R."/>
            <person name="Kale V."/>
            <person name="Holt S."/>
            <person name="Cochrane G."/>
            <person name="Meng A."/>
            <person name="Brown T."/>
            <person name="Cohen L."/>
        </authorList>
    </citation>
    <scope>NUCLEOTIDE SEQUENCE</scope>
    <source>
        <strain evidence="2">CCMP 1866</strain>
    </source>
</reference>
<feature type="compositionally biased region" description="Polar residues" evidence="1">
    <location>
        <begin position="197"/>
        <end position="225"/>
    </location>
</feature>
<dbReference type="EMBL" id="HBHE01000346">
    <property type="protein sequence ID" value="CAD9652665.1"/>
    <property type="molecule type" value="Transcribed_RNA"/>
</dbReference>
<sequence length="259" mass="27901">MSTKKIQPVVGTGEAPSQAMLDLQKAMEEVSGVSDDDNSSDDDRSKSPAKLEETKPSNSKTTEFPPLNIQVPVHGAPKVDAPPGGNVPEGSVAAIPAFSAVDLMRIDAQIQAIVKKAGVEVQDMVKSVLRPEKTAPGGLNLPQRRGGTKVGFNVKPKLLDPPTVQLQPGAHSQHAPPKPCQRSRQSTVKKDDHRITTLRQRLSAESTGTSSTSWSREKLLSQNNIAPKRSMKRSRFTLIPHKLSSVTASGRRRTQMSPA</sequence>
<feature type="region of interest" description="Disordered" evidence="1">
    <location>
        <begin position="25"/>
        <end position="87"/>
    </location>
</feature>
<feature type="region of interest" description="Disordered" evidence="1">
    <location>
        <begin position="158"/>
        <end position="234"/>
    </location>
</feature>
<accession>A0A7S2VWD6</accession>
<evidence type="ECO:0000256" key="1">
    <source>
        <dbReference type="SAM" id="MobiDB-lite"/>
    </source>
</evidence>
<proteinExistence type="predicted"/>
<evidence type="ECO:0000313" key="2">
    <source>
        <dbReference type="EMBL" id="CAD9652665.1"/>
    </source>
</evidence>